<proteinExistence type="predicted"/>
<evidence type="ECO:0000313" key="2">
    <source>
        <dbReference type="Proteomes" id="UP000575083"/>
    </source>
</evidence>
<organism evidence="1 2">
    <name type="scientific">Acidovorax soli</name>
    <dbReference type="NCBI Taxonomy" id="592050"/>
    <lineage>
        <taxon>Bacteria</taxon>
        <taxon>Pseudomonadati</taxon>
        <taxon>Pseudomonadota</taxon>
        <taxon>Betaproteobacteria</taxon>
        <taxon>Burkholderiales</taxon>
        <taxon>Comamonadaceae</taxon>
        <taxon>Acidovorax</taxon>
    </lineage>
</organism>
<comment type="caution">
    <text evidence="1">The sequence shown here is derived from an EMBL/GenBank/DDBJ whole genome shotgun (WGS) entry which is preliminary data.</text>
</comment>
<reference evidence="1 2" key="1">
    <citation type="submission" date="2020-08" db="EMBL/GenBank/DDBJ databases">
        <title>Functional genomics of gut bacteria from endangered species of beetles.</title>
        <authorList>
            <person name="Carlos-Shanley C."/>
        </authorList>
    </citation>
    <scope>NUCLEOTIDE SEQUENCE [LARGE SCALE GENOMIC DNA]</scope>
    <source>
        <strain evidence="1 2">S00198</strain>
    </source>
</reference>
<evidence type="ECO:0000313" key="1">
    <source>
        <dbReference type="EMBL" id="MBB6559603.1"/>
    </source>
</evidence>
<sequence length="156" mass="17241">MTKHNSEITSSQMVLDAARELAAQEQEVTREALQIATGLPMHIVDERIRVLINIEGTLVRLERGKYAPAEKFHETRPMSRTILPGGIVKYEVGDQILNLSPQEDRTLADLSAGALVKLIGIAGNHLASTMDARLGRVEKIQRDRERRANGKGAKHA</sequence>
<dbReference type="EMBL" id="JACHLK010000003">
    <property type="protein sequence ID" value="MBB6559603.1"/>
    <property type="molecule type" value="Genomic_DNA"/>
</dbReference>
<keyword evidence="2" id="KW-1185">Reference proteome</keyword>
<dbReference type="Proteomes" id="UP000575083">
    <property type="component" value="Unassembled WGS sequence"/>
</dbReference>
<accession>A0A7X0U933</accession>
<name>A0A7X0U933_9BURK</name>
<dbReference type="RefSeq" id="WP_184856995.1">
    <property type="nucleotide sequence ID" value="NZ_JACHLK010000003.1"/>
</dbReference>
<gene>
    <name evidence="1" type="ORF">HNP48_002270</name>
</gene>
<dbReference type="AlphaFoldDB" id="A0A7X0U933"/>
<protein>
    <submittedName>
        <fullName evidence="1">Uncharacterized protein</fullName>
    </submittedName>
</protein>